<dbReference type="Proteomes" id="UP000270094">
    <property type="component" value="Unassembled WGS sequence"/>
</dbReference>
<evidence type="ECO:0000313" key="3">
    <source>
        <dbReference type="Proteomes" id="UP000270094"/>
    </source>
</evidence>
<evidence type="ECO:0000313" key="2">
    <source>
        <dbReference type="EMBL" id="VDM81960.1"/>
    </source>
</evidence>
<keyword evidence="1" id="KW-0812">Transmembrane</keyword>
<gene>
    <name evidence="2" type="ORF">SVUK_LOCUS16958</name>
</gene>
<keyword evidence="3" id="KW-1185">Reference proteome</keyword>
<keyword evidence="1" id="KW-0472">Membrane</keyword>
<dbReference type="GO" id="GO:0042500">
    <property type="term" value="F:aspartic endopeptidase activity, intramembrane cleaving"/>
    <property type="evidence" value="ECO:0007669"/>
    <property type="project" value="InterPro"/>
</dbReference>
<dbReference type="OrthoDB" id="20287at2759"/>
<sequence>MDFDKRLQCNDRIGCCVILYAASSVMGLQKNCATLAAHVVPAYFICCIRSDLLKSLYISEDKILYEWLPALVTAYGGFGCIVSALSFFSPLLLAFFYHGAPLLLHQFFVLSNCSLVSLFYLRSFPGHTAWFVLWCVALWGK</sequence>
<evidence type="ECO:0000256" key="1">
    <source>
        <dbReference type="SAM" id="Phobius"/>
    </source>
</evidence>
<feature type="transmembrane region" description="Helical" evidence="1">
    <location>
        <begin position="64"/>
        <end position="97"/>
    </location>
</feature>
<accession>A0A3P7J905</accession>
<organism evidence="2 3">
    <name type="scientific">Strongylus vulgaris</name>
    <name type="common">Blood worm</name>
    <dbReference type="NCBI Taxonomy" id="40348"/>
    <lineage>
        <taxon>Eukaryota</taxon>
        <taxon>Metazoa</taxon>
        <taxon>Ecdysozoa</taxon>
        <taxon>Nematoda</taxon>
        <taxon>Chromadorea</taxon>
        <taxon>Rhabditida</taxon>
        <taxon>Rhabditina</taxon>
        <taxon>Rhabditomorpha</taxon>
        <taxon>Strongyloidea</taxon>
        <taxon>Strongylidae</taxon>
        <taxon>Strongylus</taxon>
    </lineage>
</organism>
<proteinExistence type="predicted"/>
<dbReference type="Pfam" id="PF01080">
    <property type="entry name" value="Presenilin"/>
    <property type="match status" value="1"/>
</dbReference>
<dbReference type="EMBL" id="UYYB01115382">
    <property type="protein sequence ID" value="VDM81960.1"/>
    <property type="molecule type" value="Genomic_DNA"/>
</dbReference>
<dbReference type="AlphaFoldDB" id="A0A3P7J905"/>
<reference evidence="2 3" key="1">
    <citation type="submission" date="2018-11" db="EMBL/GenBank/DDBJ databases">
        <authorList>
            <consortium name="Pathogen Informatics"/>
        </authorList>
    </citation>
    <scope>NUCLEOTIDE SEQUENCE [LARGE SCALE GENOMIC DNA]</scope>
</reference>
<protein>
    <submittedName>
        <fullName evidence="2">Uncharacterized protein</fullName>
    </submittedName>
</protein>
<name>A0A3P7J905_STRVU</name>
<dbReference type="InterPro" id="IPR001108">
    <property type="entry name" value="Peptidase_A22A"/>
</dbReference>
<keyword evidence="1" id="KW-1133">Transmembrane helix</keyword>
<dbReference type="GO" id="GO:0016485">
    <property type="term" value="P:protein processing"/>
    <property type="evidence" value="ECO:0007669"/>
    <property type="project" value="InterPro"/>
</dbReference>
<dbReference type="GO" id="GO:0016020">
    <property type="term" value="C:membrane"/>
    <property type="evidence" value="ECO:0007669"/>
    <property type="project" value="InterPro"/>
</dbReference>